<feature type="compositionally biased region" description="Polar residues" evidence="1">
    <location>
        <begin position="86"/>
        <end position="98"/>
    </location>
</feature>
<organism evidence="2 4">
    <name type="scientific">Halobacterium salinarum (strain ATCC 33171 / DSM 3754 / JCM 8978 / NBRC 102687 / NCIMB 764 / 91-R6)</name>
    <dbReference type="NCBI Taxonomy" id="2597657"/>
    <lineage>
        <taxon>Archaea</taxon>
        <taxon>Methanobacteriati</taxon>
        <taxon>Methanobacteriota</taxon>
        <taxon>Stenosarchaea group</taxon>
        <taxon>Halobacteria</taxon>
        <taxon>Halobacteriales</taxon>
        <taxon>Halobacteriaceae</taxon>
        <taxon>Halobacterium</taxon>
    </lineage>
</organism>
<feature type="compositionally biased region" description="Low complexity" evidence="1">
    <location>
        <begin position="39"/>
        <end position="50"/>
    </location>
</feature>
<accession>A0A4D6GTM8</accession>
<dbReference type="GeneID" id="39855343"/>
<dbReference type="AlphaFoldDB" id="A0A4D6GTM8"/>
<feature type="compositionally biased region" description="Low complexity" evidence="1">
    <location>
        <begin position="459"/>
        <end position="476"/>
    </location>
</feature>
<feature type="region of interest" description="Disordered" evidence="1">
    <location>
        <begin position="86"/>
        <end position="110"/>
    </location>
</feature>
<sequence length="476" mass="50046">MDRTAAIRLAGITVVVTAAVVASQPAVFEHTADRGADRTPPATANGAPTPHSETIHKSVVLSKTPDEPGRIDATVTYDIPDSVTELSVSPPNRTTRVSASGFDPSTDGYEWTGRQDAPTLRITVTANQSAAAPPSDERHQAGEYSFVDAGDWALVTVPTVRTSWRWSDADDVSVSVSESVSVDGPGATGGEIAYLGPVIERTRTAHGQTITLVTPERAGLVEPPAAILDTVTAAAGRLQVGGRDDHVWLLAAPRAPLLGPRGVEYGGSDAWVGADERLNTATNVWLHEYVHTRQAYDTTASARWTIEATAQYYAALLSLRLNATTNDAFRRTIAKGADEPWRSAVLSTPETWAVGANYRKGALVWGALDRRVRGATDRTADGQAVLRRLNDREQPVSNADVVAAVAAAGDDDAAAATKRDTTSPTAPSMWPPTARPAPLDSPAGSTPIGQPARGPLPPLNGALAPAATTTATAHHR</sequence>
<dbReference type="RefSeq" id="WP_136361472.1">
    <property type="nucleotide sequence ID" value="NZ_VRYN01000003.1"/>
</dbReference>
<reference evidence="2" key="3">
    <citation type="journal article" name="MicrobiologyOpen">
        <title>Whole-genome comparison between the type strain of Halobacterium salinarum (DSM 3754(T)) and the laboratory strains R1 and NRC-1.</title>
        <authorList>
            <person name="Pfeiffer F."/>
            <person name="Losensky G."/>
            <person name="Marchfelder A."/>
            <person name="Habermann B."/>
            <person name="Dyall-Smith M."/>
        </authorList>
    </citation>
    <scope>NUCLEOTIDE SEQUENCE</scope>
    <source>
        <strain evidence="2">91-R6</strain>
    </source>
</reference>
<protein>
    <submittedName>
        <fullName evidence="2">Putative secreted glycoprotein</fullName>
    </submittedName>
</protein>
<dbReference type="Proteomes" id="UP000323075">
    <property type="component" value="Unassembled WGS sequence"/>
</dbReference>
<gene>
    <name evidence="3" type="ORF">APQ99_01819</name>
    <name evidence="2" type="ORF">HBSAL_07495</name>
</gene>
<feature type="region of interest" description="Disordered" evidence="1">
    <location>
        <begin position="410"/>
        <end position="476"/>
    </location>
</feature>
<name>A0A4D6GTM8_HALS9</name>
<dbReference type="Proteomes" id="UP000296216">
    <property type="component" value="Chromosome"/>
</dbReference>
<evidence type="ECO:0000313" key="2">
    <source>
        <dbReference type="EMBL" id="QCC45150.1"/>
    </source>
</evidence>
<feature type="region of interest" description="Disordered" evidence="1">
    <location>
        <begin position="31"/>
        <end position="52"/>
    </location>
</feature>
<evidence type="ECO:0000313" key="5">
    <source>
        <dbReference type="Proteomes" id="UP000323075"/>
    </source>
</evidence>
<evidence type="ECO:0000313" key="4">
    <source>
        <dbReference type="Proteomes" id="UP000296216"/>
    </source>
</evidence>
<evidence type="ECO:0000256" key="1">
    <source>
        <dbReference type="SAM" id="MobiDB-lite"/>
    </source>
</evidence>
<evidence type="ECO:0000313" key="3">
    <source>
        <dbReference type="EMBL" id="TYO76260.1"/>
    </source>
</evidence>
<reference evidence="3 5" key="2">
    <citation type="submission" date="2019-07" db="EMBL/GenBank/DDBJ databases">
        <title>Genomic Encyclopedia of Archaeal and Bacterial Type Strains, Phase II (KMG-II): from individual species to whole genera.</title>
        <authorList>
            <person name="Goeker M."/>
        </authorList>
    </citation>
    <scope>NUCLEOTIDE SEQUENCE [LARGE SCALE GENOMIC DNA]</scope>
    <source>
        <strain evidence="3 5">DSM 3754</strain>
    </source>
</reference>
<dbReference type="EMBL" id="VRYN01000003">
    <property type="protein sequence ID" value="TYO76260.1"/>
    <property type="molecule type" value="Genomic_DNA"/>
</dbReference>
<dbReference type="EMBL" id="CP038631">
    <property type="protein sequence ID" value="QCC45150.1"/>
    <property type="molecule type" value="Genomic_DNA"/>
</dbReference>
<reference evidence="2 4" key="1">
    <citation type="journal article" date="2019" name="Microbiol. Resour. Announc.">
        <title>The Genome Sequence of the Halobacterium salinarum Type Strain Is Closely Related to That of Laboratory Strains NRC-1 and R1.</title>
        <authorList>
            <person name="Pfeiffer F."/>
            <person name="Marchfelder A."/>
            <person name="Habermann B."/>
            <person name="Dyall-Smith M.L."/>
        </authorList>
    </citation>
    <scope>NUCLEOTIDE SEQUENCE [LARGE SCALE GENOMIC DNA]</scope>
    <source>
        <strain evidence="2">91-R6</strain>
        <strain evidence="4">ATCC 33171 / DSM 3754 / JCM 8978 / NBRC 102687 / NCIMB 764 / 91-R6</strain>
    </source>
</reference>
<proteinExistence type="predicted"/>